<dbReference type="Pfam" id="PF01047">
    <property type="entry name" value="MarR"/>
    <property type="match status" value="1"/>
</dbReference>
<accession>A0A6N4UYW7</accession>
<dbReference type="EMBL" id="AP022565">
    <property type="protein sequence ID" value="BBX29639.1"/>
    <property type="molecule type" value="Genomic_DNA"/>
</dbReference>
<sequence>MTKTAAGELRAFEMASRDLVGVALRSLQHVEISLPQYRLLAVLQERGRSSSTQCAKALGVAGSSVTRLADRLHASGHLVRVADPSNRRIVALELTPQGRGLVSAVAARRHRELSRVLDQIDPAERAACAAVLATLHERFHDGRADAPMQMPL</sequence>
<name>A0A6N4UYW7_9MYCO</name>
<evidence type="ECO:0000313" key="3">
    <source>
        <dbReference type="Proteomes" id="UP000466906"/>
    </source>
</evidence>
<dbReference type="PRINTS" id="PR00598">
    <property type="entry name" value="HTHMARR"/>
</dbReference>
<dbReference type="SUPFAM" id="SSF46785">
    <property type="entry name" value="Winged helix' DNA-binding domain"/>
    <property type="match status" value="1"/>
</dbReference>
<dbReference type="AlphaFoldDB" id="A0A6N4UYW7"/>
<dbReference type="KEGG" id="malv:MALV_47640"/>
<organism evidence="2 3">
    <name type="scientific">Mycolicibacterium alvei</name>
    <dbReference type="NCBI Taxonomy" id="67081"/>
    <lineage>
        <taxon>Bacteria</taxon>
        <taxon>Bacillati</taxon>
        <taxon>Actinomycetota</taxon>
        <taxon>Actinomycetes</taxon>
        <taxon>Mycobacteriales</taxon>
        <taxon>Mycobacteriaceae</taxon>
        <taxon>Mycolicibacterium</taxon>
    </lineage>
</organism>
<dbReference type="InterPro" id="IPR036390">
    <property type="entry name" value="WH_DNA-bd_sf"/>
</dbReference>
<dbReference type="SMART" id="SM00347">
    <property type="entry name" value="HTH_MARR"/>
    <property type="match status" value="1"/>
</dbReference>
<dbReference type="InterPro" id="IPR039422">
    <property type="entry name" value="MarR/SlyA-like"/>
</dbReference>
<dbReference type="PANTHER" id="PTHR33164:SF94">
    <property type="entry name" value="TRANSCRIPTIONAL REGULATORY PROTEIN-RELATED"/>
    <property type="match status" value="1"/>
</dbReference>
<protein>
    <submittedName>
        <fullName evidence="2">Transcriptional regulator</fullName>
    </submittedName>
</protein>
<dbReference type="Proteomes" id="UP000466906">
    <property type="component" value="Chromosome"/>
</dbReference>
<dbReference type="InterPro" id="IPR036388">
    <property type="entry name" value="WH-like_DNA-bd_sf"/>
</dbReference>
<dbReference type="GO" id="GO:0003700">
    <property type="term" value="F:DNA-binding transcription factor activity"/>
    <property type="evidence" value="ECO:0007669"/>
    <property type="project" value="InterPro"/>
</dbReference>
<proteinExistence type="predicted"/>
<dbReference type="InterPro" id="IPR000835">
    <property type="entry name" value="HTH_MarR-typ"/>
</dbReference>
<dbReference type="PROSITE" id="PS50995">
    <property type="entry name" value="HTH_MARR_2"/>
    <property type="match status" value="1"/>
</dbReference>
<reference evidence="2 3" key="1">
    <citation type="journal article" date="2019" name="Emerg. Microbes Infect.">
        <title>Comprehensive subspecies identification of 175 nontuberculous mycobacteria species based on 7547 genomic profiles.</title>
        <authorList>
            <person name="Matsumoto Y."/>
            <person name="Kinjo T."/>
            <person name="Motooka D."/>
            <person name="Nabeya D."/>
            <person name="Jung N."/>
            <person name="Uechi K."/>
            <person name="Horii T."/>
            <person name="Iida T."/>
            <person name="Fujita J."/>
            <person name="Nakamura S."/>
        </authorList>
    </citation>
    <scope>NUCLEOTIDE SEQUENCE [LARGE SCALE GENOMIC DNA]</scope>
    <source>
        <strain evidence="2 3">JCM 12272</strain>
    </source>
</reference>
<dbReference type="PANTHER" id="PTHR33164">
    <property type="entry name" value="TRANSCRIPTIONAL REGULATOR, MARR FAMILY"/>
    <property type="match status" value="1"/>
</dbReference>
<evidence type="ECO:0000313" key="2">
    <source>
        <dbReference type="EMBL" id="BBX29639.1"/>
    </source>
</evidence>
<dbReference type="Gene3D" id="1.10.10.10">
    <property type="entry name" value="Winged helix-like DNA-binding domain superfamily/Winged helix DNA-binding domain"/>
    <property type="match status" value="1"/>
</dbReference>
<feature type="domain" description="HTH marR-type" evidence="1">
    <location>
        <begin position="1"/>
        <end position="137"/>
    </location>
</feature>
<dbReference type="GO" id="GO:0006950">
    <property type="term" value="P:response to stress"/>
    <property type="evidence" value="ECO:0007669"/>
    <property type="project" value="TreeGrafter"/>
</dbReference>
<evidence type="ECO:0000259" key="1">
    <source>
        <dbReference type="PROSITE" id="PS50995"/>
    </source>
</evidence>
<keyword evidence="3" id="KW-1185">Reference proteome</keyword>
<gene>
    <name evidence="2" type="ORF">MALV_47640</name>
</gene>